<dbReference type="EMBL" id="UOEX01000388">
    <property type="protein sequence ID" value="VAW41519.1"/>
    <property type="molecule type" value="Genomic_DNA"/>
</dbReference>
<proteinExistence type="predicted"/>
<reference evidence="2" key="1">
    <citation type="submission" date="2018-06" db="EMBL/GenBank/DDBJ databases">
        <authorList>
            <person name="Zhirakovskaya E."/>
        </authorList>
    </citation>
    <scope>NUCLEOTIDE SEQUENCE</scope>
</reference>
<gene>
    <name evidence="2" type="ORF">MNBD_DELTA03-1145</name>
</gene>
<keyword evidence="1" id="KW-1133">Transmembrane helix</keyword>
<evidence type="ECO:0000313" key="2">
    <source>
        <dbReference type="EMBL" id="VAW41519.1"/>
    </source>
</evidence>
<organism evidence="2">
    <name type="scientific">hydrothermal vent metagenome</name>
    <dbReference type="NCBI Taxonomy" id="652676"/>
    <lineage>
        <taxon>unclassified sequences</taxon>
        <taxon>metagenomes</taxon>
        <taxon>ecological metagenomes</taxon>
    </lineage>
</organism>
<protein>
    <submittedName>
        <fullName evidence="2">Uncharacterized protein</fullName>
    </submittedName>
</protein>
<feature type="transmembrane region" description="Helical" evidence="1">
    <location>
        <begin position="6"/>
        <end position="24"/>
    </location>
</feature>
<accession>A0A3B0VX81</accession>
<sequence length="100" mass="11108">MRPARLFFYIVGMLLVIDLVMYAWNVHNERLAADGSRAAIVTAALGLTDLCLATEARYTRHPVLADGVVPFMDYPGEIEHFPTGSFWAPPVRAGRLPPPR</sequence>
<keyword evidence="1" id="KW-0472">Membrane</keyword>
<dbReference type="AlphaFoldDB" id="A0A3B0VX81"/>
<evidence type="ECO:0000256" key="1">
    <source>
        <dbReference type="SAM" id="Phobius"/>
    </source>
</evidence>
<name>A0A3B0VX81_9ZZZZ</name>
<keyword evidence="1" id="KW-0812">Transmembrane</keyword>